<feature type="transmembrane region" description="Helical" evidence="8">
    <location>
        <begin position="231"/>
        <end position="253"/>
    </location>
</feature>
<keyword evidence="4" id="KW-1003">Cell membrane</keyword>
<dbReference type="Pfam" id="PF01032">
    <property type="entry name" value="FecCD"/>
    <property type="match status" value="1"/>
</dbReference>
<feature type="transmembrane region" description="Helical" evidence="8">
    <location>
        <begin position="61"/>
        <end position="80"/>
    </location>
</feature>
<sequence>MIKAVIAVGVGAFVLASALFISLMLGDALFTPGQIWSAASGDGDRLSQIVLFELRLPRSIMALLVGAALATAGGIMQGVARNPLASPDLTGVVAGAACAIVVVISVVQVDTRWLPLVGFGGGLAAGVATFTLAWKGQIQPLRLVLAGVAISTVCVSLMSAMLLFSGAEASELFFWLAGGLAGRGWELLDQLGIWILVPMLVTFLLSSRFRVLLLDDAVAQTLGVSVNRWKLFFLMMTALMTTAAVVVAGPVGFVGLVVPHITRRLFDEQRASWLPMNALIGALLLLLADLLARLTPGVQEVPLGVLTALLGGPWLLWIVSRTSRVLA</sequence>
<comment type="similarity">
    <text evidence="2">Belongs to the binding-protein-dependent transport system permease family. FecCD subfamily.</text>
</comment>
<evidence type="ECO:0000313" key="10">
    <source>
        <dbReference type="Proteomes" id="UP000294546"/>
    </source>
</evidence>
<evidence type="ECO:0000256" key="8">
    <source>
        <dbReference type="SAM" id="Phobius"/>
    </source>
</evidence>
<evidence type="ECO:0000256" key="1">
    <source>
        <dbReference type="ARBA" id="ARBA00004651"/>
    </source>
</evidence>
<feature type="transmembrane region" description="Helical" evidence="8">
    <location>
        <begin position="273"/>
        <end position="291"/>
    </location>
</feature>
<dbReference type="AlphaFoldDB" id="A0A4V2PEH7"/>
<gene>
    <name evidence="9" type="ORF">CLV83_1280</name>
</gene>
<evidence type="ECO:0000256" key="6">
    <source>
        <dbReference type="ARBA" id="ARBA00022989"/>
    </source>
</evidence>
<feature type="transmembrane region" description="Helical" evidence="8">
    <location>
        <begin position="89"/>
        <end position="107"/>
    </location>
</feature>
<dbReference type="FunFam" id="1.10.3470.10:FF:000001">
    <property type="entry name" value="Vitamin B12 ABC transporter permease BtuC"/>
    <property type="match status" value="1"/>
</dbReference>
<evidence type="ECO:0000256" key="2">
    <source>
        <dbReference type="ARBA" id="ARBA00007935"/>
    </source>
</evidence>
<keyword evidence="6 8" id="KW-1133">Transmembrane helix</keyword>
<accession>A0A4V2PEH7</accession>
<evidence type="ECO:0000256" key="4">
    <source>
        <dbReference type="ARBA" id="ARBA00022475"/>
    </source>
</evidence>
<evidence type="ECO:0000256" key="5">
    <source>
        <dbReference type="ARBA" id="ARBA00022692"/>
    </source>
</evidence>
<dbReference type="EMBL" id="SMFU01000007">
    <property type="protein sequence ID" value="TCK09176.1"/>
    <property type="molecule type" value="Genomic_DNA"/>
</dbReference>
<evidence type="ECO:0000313" key="9">
    <source>
        <dbReference type="EMBL" id="TCK09176.1"/>
    </source>
</evidence>
<protein>
    <submittedName>
        <fullName evidence="9">Iron complex transport system permease protein</fullName>
    </submittedName>
</protein>
<keyword evidence="5 8" id="KW-0812">Transmembrane</keyword>
<dbReference type="Gene3D" id="1.10.3470.10">
    <property type="entry name" value="ABC transporter involved in vitamin B12 uptake, BtuC"/>
    <property type="match status" value="1"/>
</dbReference>
<dbReference type="SUPFAM" id="SSF81345">
    <property type="entry name" value="ABC transporter involved in vitamin B12 uptake, BtuC"/>
    <property type="match status" value="1"/>
</dbReference>
<feature type="transmembrane region" description="Helical" evidence="8">
    <location>
        <begin position="141"/>
        <end position="164"/>
    </location>
</feature>
<name>A0A4V2PEH7_9GAMM</name>
<proteinExistence type="inferred from homology"/>
<organism evidence="9 10">
    <name type="scientific">Marinobacterium mangrovicola</name>
    <dbReference type="NCBI Taxonomy" id="1476959"/>
    <lineage>
        <taxon>Bacteria</taxon>
        <taxon>Pseudomonadati</taxon>
        <taxon>Pseudomonadota</taxon>
        <taxon>Gammaproteobacteria</taxon>
        <taxon>Oceanospirillales</taxon>
        <taxon>Oceanospirillaceae</taxon>
        <taxon>Marinobacterium</taxon>
    </lineage>
</organism>
<dbReference type="GO" id="GO:0033214">
    <property type="term" value="P:siderophore-iron import into cell"/>
    <property type="evidence" value="ECO:0007669"/>
    <property type="project" value="TreeGrafter"/>
</dbReference>
<evidence type="ECO:0000256" key="3">
    <source>
        <dbReference type="ARBA" id="ARBA00022448"/>
    </source>
</evidence>
<comment type="caution">
    <text evidence="9">The sequence shown here is derived from an EMBL/GenBank/DDBJ whole genome shotgun (WGS) entry which is preliminary data.</text>
</comment>
<dbReference type="Proteomes" id="UP000294546">
    <property type="component" value="Unassembled WGS sequence"/>
</dbReference>
<evidence type="ECO:0000256" key="7">
    <source>
        <dbReference type="ARBA" id="ARBA00023136"/>
    </source>
</evidence>
<feature type="transmembrane region" description="Helical" evidence="8">
    <location>
        <begin position="303"/>
        <end position="320"/>
    </location>
</feature>
<keyword evidence="10" id="KW-1185">Reference proteome</keyword>
<comment type="subcellular location">
    <subcellularLocation>
        <location evidence="1">Cell membrane</location>
        <topology evidence="1">Multi-pass membrane protein</topology>
    </subcellularLocation>
</comment>
<dbReference type="InterPro" id="IPR000522">
    <property type="entry name" value="ABC_transptr_permease_BtuC"/>
</dbReference>
<dbReference type="InterPro" id="IPR037294">
    <property type="entry name" value="ABC_BtuC-like"/>
</dbReference>
<feature type="transmembrane region" description="Helical" evidence="8">
    <location>
        <begin position="191"/>
        <end position="211"/>
    </location>
</feature>
<feature type="transmembrane region" description="Helical" evidence="8">
    <location>
        <begin position="113"/>
        <end position="134"/>
    </location>
</feature>
<dbReference type="GO" id="GO:0022857">
    <property type="term" value="F:transmembrane transporter activity"/>
    <property type="evidence" value="ECO:0007669"/>
    <property type="project" value="InterPro"/>
</dbReference>
<keyword evidence="7 8" id="KW-0472">Membrane</keyword>
<dbReference type="PANTHER" id="PTHR30472:SF24">
    <property type="entry name" value="FERRIC ENTEROBACTIN TRANSPORT SYSTEM PERMEASE PROTEIN FEPG"/>
    <property type="match status" value="1"/>
</dbReference>
<reference evidence="9 10" key="1">
    <citation type="submission" date="2019-03" db="EMBL/GenBank/DDBJ databases">
        <title>Genomic Encyclopedia of Archaeal and Bacterial Type Strains, Phase II (KMG-II): from individual species to whole genera.</title>
        <authorList>
            <person name="Goeker M."/>
        </authorList>
    </citation>
    <scope>NUCLEOTIDE SEQUENCE [LARGE SCALE GENOMIC DNA]</scope>
    <source>
        <strain evidence="9 10">DSM 27697</strain>
    </source>
</reference>
<keyword evidence="3" id="KW-0813">Transport</keyword>
<dbReference type="CDD" id="cd06550">
    <property type="entry name" value="TM_ABC_iron-siderophores_like"/>
    <property type="match status" value="1"/>
</dbReference>
<dbReference type="GO" id="GO:0005886">
    <property type="term" value="C:plasma membrane"/>
    <property type="evidence" value="ECO:0007669"/>
    <property type="project" value="UniProtKB-SubCell"/>
</dbReference>
<dbReference type="PANTHER" id="PTHR30472">
    <property type="entry name" value="FERRIC ENTEROBACTIN TRANSPORT SYSTEM PERMEASE PROTEIN"/>
    <property type="match status" value="1"/>
</dbReference>
<dbReference type="RefSeq" id="WP_243642292.1">
    <property type="nucleotide sequence ID" value="NZ_SMFU01000007.1"/>
</dbReference>